<protein>
    <submittedName>
        <fullName evidence="1">Uncharacterized protein</fullName>
    </submittedName>
</protein>
<dbReference type="STRING" id="1801737.A2818_01775"/>
<dbReference type="AlphaFoldDB" id="A0A1F6V0Q8"/>
<reference evidence="1 2" key="1">
    <citation type="journal article" date="2016" name="Nat. Commun.">
        <title>Thousands of microbial genomes shed light on interconnected biogeochemical processes in an aquifer system.</title>
        <authorList>
            <person name="Anantharaman K."/>
            <person name="Brown C.T."/>
            <person name="Hug L.A."/>
            <person name="Sharon I."/>
            <person name="Castelle C.J."/>
            <person name="Probst A.J."/>
            <person name="Thomas B.C."/>
            <person name="Singh A."/>
            <person name="Wilkins M.J."/>
            <person name="Karaoz U."/>
            <person name="Brodie E.L."/>
            <person name="Williams K.H."/>
            <person name="Hubbard S.S."/>
            <person name="Banfield J.F."/>
        </authorList>
    </citation>
    <scope>NUCLEOTIDE SEQUENCE [LARGE SCALE GENOMIC DNA]</scope>
</reference>
<proteinExistence type="predicted"/>
<accession>A0A1F6V0Q8</accession>
<gene>
    <name evidence="1" type="ORF">A2818_01775</name>
</gene>
<evidence type="ECO:0000313" key="1">
    <source>
        <dbReference type="EMBL" id="OGI63253.1"/>
    </source>
</evidence>
<comment type="caution">
    <text evidence="1">The sequence shown here is derived from an EMBL/GenBank/DDBJ whole genome shotgun (WGS) entry which is preliminary data.</text>
</comment>
<evidence type="ECO:0000313" key="2">
    <source>
        <dbReference type="Proteomes" id="UP000177602"/>
    </source>
</evidence>
<organism evidence="1 2">
    <name type="scientific">Candidatus Nomurabacteria bacterium RIFCSPHIGHO2_01_FULL_40_12</name>
    <dbReference type="NCBI Taxonomy" id="1801737"/>
    <lineage>
        <taxon>Bacteria</taxon>
        <taxon>Candidatus Nomuraibacteriota</taxon>
    </lineage>
</organism>
<name>A0A1F6V0Q8_9BACT</name>
<dbReference type="EMBL" id="MFTN01000009">
    <property type="protein sequence ID" value="OGI63253.1"/>
    <property type="molecule type" value="Genomic_DNA"/>
</dbReference>
<dbReference type="Proteomes" id="UP000177602">
    <property type="component" value="Unassembled WGS sequence"/>
</dbReference>
<sequence>MKLFLGILFIKQSISQSFGSELLGYPPVQGFLKSTPATSFQKIRTDKKFDYKNFYFLCC</sequence>